<name>A0A8A1MCR5_AJECA</name>
<dbReference type="AlphaFoldDB" id="A0A8A1MCR5"/>
<evidence type="ECO:0000313" key="2">
    <source>
        <dbReference type="Proteomes" id="UP000663671"/>
    </source>
</evidence>
<dbReference type="EMBL" id="CP069114">
    <property type="protein sequence ID" value="QSS64388.1"/>
    <property type="molecule type" value="Genomic_DNA"/>
</dbReference>
<dbReference type="Proteomes" id="UP000663671">
    <property type="component" value="Chromosome 1"/>
</dbReference>
<gene>
    <name evidence="1" type="ORF">I7I51_01455</name>
</gene>
<accession>A0A8A1MCR5</accession>
<sequence>MNSWRSGFMRWRMREGPSGSHQLLAREEKWVSSSEDMEEDEEWCRTLSTCVVVVLLRPWRTRRVMFRAVPTEVRDWLRIIICGSAKQFAIQQGMGSVPGNSISSRYPYEEDEWGKLKEASFPDVEIHRQPWNATADKELSTTLLKAAL</sequence>
<dbReference type="VEuPathDB" id="FungiDB:I7I51_01455"/>
<evidence type="ECO:0000313" key="1">
    <source>
        <dbReference type="EMBL" id="QSS64388.1"/>
    </source>
</evidence>
<reference evidence="1" key="1">
    <citation type="submission" date="2021-01" db="EMBL/GenBank/DDBJ databases">
        <title>Chromosome-level genome assembly of a human fungal pathogen reveals clustering of transcriptionally co-regulated genes.</title>
        <authorList>
            <person name="Voorhies M."/>
            <person name="Cohen S."/>
            <person name="Shea T.P."/>
            <person name="Petrus S."/>
            <person name="Munoz J.F."/>
            <person name="Poplawski S."/>
            <person name="Goldman W.E."/>
            <person name="Michael T."/>
            <person name="Cuomo C.A."/>
            <person name="Sil A."/>
            <person name="Beyhan S."/>
        </authorList>
    </citation>
    <scope>NUCLEOTIDE SEQUENCE</scope>
    <source>
        <strain evidence="1">WU24</strain>
    </source>
</reference>
<protein>
    <submittedName>
        <fullName evidence="1">Uncharacterized protein</fullName>
    </submittedName>
</protein>
<organism evidence="1 2">
    <name type="scientific">Ajellomyces capsulatus</name>
    <name type="common">Darling's disease fungus</name>
    <name type="synonym">Histoplasma capsulatum</name>
    <dbReference type="NCBI Taxonomy" id="5037"/>
    <lineage>
        <taxon>Eukaryota</taxon>
        <taxon>Fungi</taxon>
        <taxon>Dikarya</taxon>
        <taxon>Ascomycota</taxon>
        <taxon>Pezizomycotina</taxon>
        <taxon>Eurotiomycetes</taxon>
        <taxon>Eurotiomycetidae</taxon>
        <taxon>Onygenales</taxon>
        <taxon>Ajellomycetaceae</taxon>
        <taxon>Histoplasma</taxon>
    </lineage>
</organism>
<proteinExistence type="predicted"/>